<gene>
    <name evidence="1" type="ORF">SAMN05421512_1146</name>
</gene>
<reference evidence="1 2" key="1">
    <citation type="submission" date="2017-08" db="EMBL/GenBank/DDBJ databases">
        <authorList>
            <person name="de Groot N.N."/>
        </authorList>
    </citation>
    <scope>NUCLEOTIDE SEQUENCE [LARGE SCALE GENOMIC DNA]</scope>
    <source>
        <strain evidence="1 2">USBA 352</strain>
    </source>
</reference>
<evidence type="ECO:0000313" key="1">
    <source>
        <dbReference type="EMBL" id="SOC25189.1"/>
    </source>
</evidence>
<evidence type="ECO:0008006" key="3">
    <source>
        <dbReference type="Google" id="ProtNLM"/>
    </source>
</evidence>
<dbReference type="STRING" id="538381.GCA_001696535_00396"/>
<keyword evidence="2" id="KW-1185">Reference proteome</keyword>
<dbReference type="OrthoDB" id="554104at2"/>
<dbReference type="EMBL" id="OBML01000014">
    <property type="protein sequence ID" value="SOC25189.1"/>
    <property type="molecule type" value="Genomic_DNA"/>
</dbReference>
<dbReference type="InterPro" id="IPR005331">
    <property type="entry name" value="Sulfotransferase"/>
</dbReference>
<dbReference type="Pfam" id="PF03567">
    <property type="entry name" value="Sulfotransfer_2"/>
    <property type="match status" value="1"/>
</dbReference>
<protein>
    <recommendedName>
        <fullName evidence="3">Sulfotransferase family protein</fullName>
    </recommendedName>
</protein>
<accession>A0A285TQC1</accession>
<dbReference type="RefSeq" id="WP_097176421.1">
    <property type="nucleotide sequence ID" value="NZ_OBML01000014.1"/>
</dbReference>
<organism evidence="1 2">
    <name type="scientific">Stappia indica</name>
    <dbReference type="NCBI Taxonomy" id="538381"/>
    <lineage>
        <taxon>Bacteria</taxon>
        <taxon>Pseudomonadati</taxon>
        <taxon>Pseudomonadota</taxon>
        <taxon>Alphaproteobacteria</taxon>
        <taxon>Hyphomicrobiales</taxon>
        <taxon>Stappiaceae</taxon>
        <taxon>Stappia</taxon>
    </lineage>
</organism>
<name>A0A285TQC1_9HYPH</name>
<dbReference type="Proteomes" id="UP000219331">
    <property type="component" value="Unassembled WGS sequence"/>
</dbReference>
<dbReference type="AlphaFoldDB" id="A0A285TQC1"/>
<sequence>MLKAILHAYLRRRRPLRDHNFLVLPHLGLAYGRCPNSASEDIRHALLHLTSSAGQDPFEDDGFDAGFEDDLEDEADDAELEHEADDDPCTSYATGTLTSWADGLNLLSGRQLVRRHPGALVFSVVRDPLTRLAACFHRMRTETAPPPGADRAFRSGEDFPGFVARVCAMPDWKSPNAYRSQTAILTHKARLLPSRVLRHETGEADWQDLRAELAQACGVDIGPLPGIRDPHGETITALAAQIEPALRLSVRRRYAADYRNFYEGTTLALPAVPVPA</sequence>
<evidence type="ECO:0000313" key="2">
    <source>
        <dbReference type="Proteomes" id="UP000219331"/>
    </source>
</evidence>
<proteinExistence type="predicted"/>
<dbReference type="GO" id="GO:0016020">
    <property type="term" value="C:membrane"/>
    <property type="evidence" value="ECO:0007669"/>
    <property type="project" value="InterPro"/>
</dbReference>
<dbReference type="GO" id="GO:0008146">
    <property type="term" value="F:sulfotransferase activity"/>
    <property type="evidence" value="ECO:0007669"/>
    <property type="project" value="InterPro"/>
</dbReference>